<keyword evidence="3" id="KW-0813">Transport</keyword>
<sequence length="118" mass="12306">MIAADAIDLALFLRIATGIALVLFSAAFVLMVVRIVRGPTLPDRIIALDMLVAAVVGFIATIAVRTGQMLYVDVAISLALVGFLSTVAFARFVLARGRSREAGDADTAGTAAEKETAP</sequence>
<keyword evidence="5 9" id="KW-0812">Transmembrane</keyword>
<feature type="transmembrane region" description="Helical" evidence="9">
    <location>
        <begin position="45"/>
        <end position="64"/>
    </location>
</feature>
<evidence type="ECO:0000313" key="11">
    <source>
        <dbReference type="Proteomes" id="UP000186406"/>
    </source>
</evidence>
<reference evidence="10 11" key="1">
    <citation type="submission" date="2016-12" db="EMBL/GenBank/DDBJ databases">
        <authorList>
            <person name="Song W.-J."/>
            <person name="Kurnit D.M."/>
        </authorList>
    </citation>
    <scope>NUCLEOTIDE SEQUENCE [LARGE SCALE GENOMIC DNA]</scope>
    <source>
        <strain evidence="10 11">DSM 19599</strain>
    </source>
</reference>
<feature type="region of interest" description="Disordered" evidence="8">
    <location>
        <begin position="98"/>
        <end position="118"/>
    </location>
</feature>
<evidence type="ECO:0000256" key="5">
    <source>
        <dbReference type="ARBA" id="ARBA00022692"/>
    </source>
</evidence>
<evidence type="ECO:0000256" key="8">
    <source>
        <dbReference type="SAM" id="MobiDB-lite"/>
    </source>
</evidence>
<protein>
    <submittedName>
        <fullName evidence="10">Multicomponent Na+:H+ antiporter subunit F</fullName>
    </submittedName>
</protein>
<dbReference type="InterPro" id="IPR007208">
    <property type="entry name" value="MrpF/PhaF-like"/>
</dbReference>
<dbReference type="PANTHER" id="PTHR34702:SF1">
    <property type="entry name" value="NA(+)_H(+) ANTIPORTER SUBUNIT F"/>
    <property type="match status" value="1"/>
</dbReference>
<keyword evidence="4" id="KW-1003">Cell membrane</keyword>
<keyword evidence="7 9" id="KW-0472">Membrane</keyword>
<organism evidence="10 11">
    <name type="scientific">Pseudoxanthobacter soli DSM 19599</name>
    <dbReference type="NCBI Taxonomy" id="1123029"/>
    <lineage>
        <taxon>Bacteria</taxon>
        <taxon>Pseudomonadati</taxon>
        <taxon>Pseudomonadota</taxon>
        <taxon>Alphaproteobacteria</taxon>
        <taxon>Hyphomicrobiales</taxon>
        <taxon>Segnochrobactraceae</taxon>
        <taxon>Pseudoxanthobacter</taxon>
    </lineage>
</organism>
<evidence type="ECO:0000256" key="9">
    <source>
        <dbReference type="SAM" id="Phobius"/>
    </source>
</evidence>
<comment type="subcellular location">
    <subcellularLocation>
        <location evidence="1">Cell membrane</location>
        <topology evidence="1">Multi-pass membrane protein</topology>
    </subcellularLocation>
</comment>
<evidence type="ECO:0000256" key="7">
    <source>
        <dbReference type="ARBA" id="ARBA00023136"/>
    </source>
</evidence>
<dbReference type="GO" id="GO:0015385">
    <property type="term" value="F:sodium:proton antiporter activity"/>
    <property type="evidence" value="ECO:0007669"/>
    <property type="project" value="TreeGrafter"/>
</dbReference>
<dbReference type="GO" id="GO:0005886">
    <property type="term" value="C:plasma membrane"/>
    <property type="evidence" value="ECO:0007669"/>
    <property type="project" value="UniProtKB-SubCell"/>
</dbReference>
<keyword evidence="6 9" id="KW-1133">Transmembrane helix</keyword>
<dbReference type="OrthoDB" id="9800226at2"/>
<dbReference type="EMBL" id="FRXO01000005">
    <property type="protein sequence ID" value="SHO66207.1"/>
    <property type="molecule type" value="Genomic_DNA"/>
</dbReference>
<evidence type="ECO:0000256" key="6">
    <source>
        <dbReference type="ARBA" id="ARBA00022989"/>
    </source>
</evidence>
<proteinExistence type="inferred from homology"/>
<dbReference type="Proteomes" id="UP000186406">
    <property type="component" value="Unassembled WGS sequence"/>
</dbReference>
<dbReference type="NCBIfam" id="NF009245">
    <property type="entry name" value="PRK12599.1-4"/>
    <property type="match status" value="1"/>
</dbReference>
<keyword evidence="11" id="KW-1185">Reference proteome</keyword>
<feature type="transmembrane region" description="Helical" evidence="9">
    <location>
        <begin position="70"/>
        <end position="94"/>
    </location>
</feature>
<evidence type="ECO:0000256" key="3">
    <source>
        <dbReference type="ARBA" id="ARBA00022448"/>
    </source>
</evidence>
<dbReference type="STRING" id="1123029.SAMN02745172_02862"/>
<evidence type="ECO:0000256" key="2">
    <source>
        <dbReference type="ARBA" id="ARBA00009212"/>
    </source>
</evidence>
<comment type="similarity">
    <text evidence="2">Belongs to the CPA3 antiporters (TC 2.A.63) subunit F family.</text>
</comment>
<evidence type="ECO:0000256" key="1">
    <source>
        <dbReference type="ARBA" id="ARBA00004651"/>
    </source>
</evidence>
<feature type="transmembrane region" description="Helical" evidence="9">
    <location>
        <begin position="12"/>
        <end position="33"/>
    </location>
</feature>
<dbReference type="Pfam" id="PF04066">
    <property type="entry name" value="MrpF_PhaF"/>
    <property type="match status" value="1"/>
</dbReference>
<evidence type="ECO:0000256" key="4">
    <source>
        <dbReference type="ARBA" id="ARBA00022475"/>
    </source>
</evidence>
<evidence type="ECO:0000313" key="10">
    <source>
        <dbReference type="EMBL" id="SHO66207.1"/>
    </source>
</evidence>
<dbReference type="AlphaFoldDB" id="A0A1M7ZMV1"/>
<accession>A0A1M7ZMV1</accession>
<dbReference type="PANTHER" id="PTHR34702">
    <property type="entry name" value="NA(+)/H(+) ANTIPORTER SUBUNIT F1"/>
    <property type="match status" value="1"/>
</dbReference>
<name>A0A1M7ZMV1_9HYPH</name>
<gene>
    <name evidence="10" type="ORF">SAMN02745172_02862</name>
</gene>